<feature type="transmembrane region" description="Helical" evidence="3">
    <location>
        <begin position="226"/>
        <end position="252"/>
    </location>
</feature>
<dbReference type="Pfam" id="PF01478">
    <property type="entry name" value="Peptidase_A24"/>
    <property type="match status" value="1"/>
</dbReference>
<evidence type="ECO:0000256" key="1">
    <source>
        <dbReference type="ARBA" id="ARBA00005801"/>
    </source>
</evidence>
<dbReference type="RefSeq" id="WP_349218093.1">
    <property type="nucleotide sequence ID" value="NZ_JBBMFD010000003.1"/>
</dbReference>
<accession>A0ABV1DXQ8</accession>
<comment type="similarity">
    <text evidence="1 2">Belongs to the peptidase A24 family.</text>
</comment>
<feature type="transmembrane region" description="Helical" evidence="3">
    <location>
        <begin position="114"/>
        <end position="135"/>
    </location>
</feature>
<dbReference type="InterPro" id="IPR014032">
    <property type="entry name" value="Peptidase_A24A_bac"/>
</dbReference>
<keyword evidence="3" id="KW-1133">Transmembrane helix</keyword>
<evidence type="ECO:0000313" key="6">
    <source>
        <dbReference type="Proteomes" id="UP001489509"/>
    </source>
</evidence>
<organism evidence="5 6">
    <name type="scientific">Solibaculum intestinale</name>
    <dbReference type="NCBI Taxonomy" id="3133165"/>
    <lineage>
        <taxon>Bacteria</taxon>
        <taxon>Bacillati</taxon>
        <taxon>Bacillota</taxon>
        <taxon>Clostridia</taxon>
        <taxon>Eubacteriales</taxon>
        <taxon>Oscillospiraceae</taxon>
        <taxon>Solibaculum</taxon>
    </lineage>
</organism>
<feature type="transmembrane region" description="Helical" evidence="3">
    <location>
        <begin position="60"/>
        <end position="79"/>
    </location>
</feature>
<reference evidence="5 6" key="1">
    <citation type="submission" date="2024-03" db="EMBL/GenBank/DDBJ databases">
        <title>Human intestinal bacterial collection.</title>
        <authorList>
            <person name="Pauvert C."/>
            <person name="Hitch T.C.A."/>
            <person name="Clavel T."/>
        </authorList>
    </citation>
    <scope>NUCLEOTIDE SEQUENCE [LARGE SCALE GENOMIC DNA]</scope>
    <source>
        <strain evidence="5 6">CLA-JM-H44</strain>
    </source>
</reference>
<keyword evidence="5" id="KW-0378">Hydrolase</keyword>
<feature type="domain" description="Prepilin type IV endopeptidase peptidase" evidence="4">
    <location>
        <begin position="94"/>
        <end position="207"/>
    </location>
</feature>
<proteinExistence type="inferred from homology"/>
<evidence type="ECO:0000313" key="5">
    <source>
        <dbReference type="EMBL" id="MEQ2439827.1"/>
    </source>
</evidence>
<sequence>MRTDAVTMGLICAGLAAFGVGLGLLLAPLFDRIPARWLCDYGEAPGDELLSFPRLPRKRYGFLFALLLGASYPLLFLQYGFSPPGAFFFFGAALPVLLLLAAADAKYTILPDQLTGLLALLGVFYGIAGGVYMALTGPFTVLGCLSPLFGALAAGGAPAILLVVGALLFKREIMGFGDVKLLAAIGLFCGLKGSVLVLLLTVLLSGLTFALLMAAGRLKRGDMRPLGPFIAAAAFAYLLFSPQLHALADLYLSLFS</sequence>
<dbReference type="EMBL" id="JBBMFD010000003">
    <property type="protein sequence ID" value="MEQ2439827.1"/>
    <property type="molecule type" value="Genomic_DNA"/>
</dbReference>
<comment type="caution">
    <text evidence="5">The sequence shown here is derived from an EMBL/GenBank/DDBJ whole genome shotgun (WGS) entry which is preliminary data.</text>
</comment>
<feature type="transmembrane region" description="Helical" evidence="3">
    <location>
        <begin position="85"/>
        <end position="102"/>
    </location>
</feature>
<dbReference type="PANTHER" id="PTHR30487:SF0">
    <property type="entry name" value="PREPILIN LEADER PEPTIDASE_N-METHYLTRANSFERASE-RELATED"/>
    <property type="match status" value="1"/>
</dbReference>
<feature type="transmembrane region" description="Helical" evidence="3">
    <location>
        <begin position="181"/>
        <end position="214"/>
    </location>
</feature>
<evidence type="ECO:0000259" key="4">
    <source>
        <dbReference type="Pfam" id="PF01478"/>
    </source>
</evidence>
<keyword evidence="3" id="KW-0812">Transmembrane</keyword>
<gene>
    <name evidence="5" type="ORF">WMO26_03190</name>
</gene>
<keyword evidence="3" id="KW-0472">Membrane</keyword>
<protein>
    <submittedName>
        <fullName evidence="5">Prepilin peptidase</fullName>
        <ecNumber evidence="5">3.4.23.43</ecNumber>
    </submittedName>
</protein>
<dbReference type="EC" id="3.4.23.43" evidence="5"/>
<feature type="transmembrane region" description="Helical" evidence="3">
    <location>
        <begin position="6"/>
        <end position="27"/>
    </location>
</feature>
<evidence type="ECO:0000256" key="2">
    <source>
        <dbReference type="RuleBase" id="RU003793"/>
    </source>
</evidence>
<dbReference type="InterPro" id="IPR050882">
    <property type="entry name" value="Prepilin_peptidase/N-MTase"/>
</dbReference>
<dbReference type="PRINTS" id="PR00864">
    <property type="entry name" value="PREPILNPTASE"/>
</dbReference>
<feature type="transmembrane region" description="Helical" evidence="3">
    <location>
        <begin position="147"/>
        <end position="169"/>
    </location>
</feature>
<dbReference type="Gene3D" id="1.20.120.1220">
    <property type="match status" value="1"/>
</dbReference>
<name>A0ABV1DXQ8_9FIRM</name>
<evidence type="ECO:0000256" key="3">
    <source>
        <dbReference type="SAM" id="Phobius"/>
    </source>
</evidence>
<dbReference type="Proteomes" id="UP001489509">
    <property type="component" value="Unassembled WGS sequence"/>
</dbReference>
<keyword evidence="6" id="KW-1185">Reference proteome</keyword>
<dbReference type="PANTHER" id="PTHR30487">
    <property type="entry name" value="TYPE 4 PREPILIN-LIKE PROTEINS LEADER PEPTIDE-PROCESSING ENZYME"/>
    <property type="match status" value="1"/>
</dbReference>
<dbReference type="InterPro" id="IPR000045">
    <property type="entry name" value="Prepilin_IV_endopep_pep"/>
</dbReference>
<dbReference type="GO" id="GO:0004190">
    <property type="term" value="F:aspartic-type endopeptidase activity"/>
    <property type="evidence" value="ECO:0007669"/>
    <property type="project" value="UniProtKB-EC"/>
</dbReference>